<organism evidence="2 3">
    <name type="scientific">Thiomicrorhabdus lithotrophica</name>
    <dbReference type="NCBI Taxonomy" id="2949997"/>
    <lineage>
        <taxon>Bacteria</taxon>
        <taxon>Pseudomonadati</taxon>
        <taxon>Pseudomonadota</taxon>
        <taxon>Gammaproteobacteria</taxon>
        <taxon>Thiotrichales</taxon>
        <taxon>Piscirickettsiaceae</taxon>
        <taxon>Thiomicrorhabdus</taxon>
    </lineage>
</organism>
<evidence type="ECO:0000256" key="1">
    <source>
        <dbReference type="ARBA" id="ARBA00023136"/>
    </source>
</evidence>
<dbReference type="InterPro" id="IPR007443">
    <property type="entry name" value="LpoA"/>
</dbReference>
<dbReference type="Pfam" id="PF04348">
    <property type="entry name" value="LppC"/>
    <property type="match status" value="1"/>
</dbReference>
<keyword evidence="3" id="KW-1185">Reference proteome</keyword>
<dbReference type="EMBL" id="CP102381">
    <property type="protein sequence ID" value="WEJ63335.1"/>
    <property type="molecule type" value="Genomic_DNA"/>
</dbReference>
<dbReference type="Gene3D" id="3.40.50.2300">
    <property type="match status" value="1"/>
</dbReference>
<proteinExistence type="predicted"/>
<dbReference type="Proteomes" id="UP001222275">
    <property type="component" value="Chromosome"/>
</dbReference>
<dbReference type="InterPro" id="IPR028082">
    <property type="entry name" value="Peripla_BP_I"/>
</dbReference>
<sequence length="480" mass="54579">MKYFAFLFVWLIVNLPMASFAYAEEWDDFFRDSNPRDFLGIGKQNRPLSNKHSIENNRLREVKRLDQEILILRAEMSKKNGDIKQVRQYISELNRQYIIPAFKGRVDALRKYIDSAPTSSLLSFFSFSKTIEFPLNDTNSVVAVLLPTTGDYGAVGLELQESLQNGLAEAGFQGKLIALDSALYDSAFEMWEVLKFYEPSFIFGPLKKQRIAQWQQLNTGVSTLYFNDTGSLGSGEYSLSPSKQSGLEQVFQVLNQAQYQKILVLSNDSVASQKLERTFHQAWLNSNNTADYVLQNIVENVGQTIDKGLNVQSSKDRYRWLQSVLKQPIEFAPRVRKDIEAVISFVPEQQAIQVAPYLNFLPLEKAITHIWYPSETPSISYLKANLDAWQQTFAILPLSLPSDLGKKNILQTNKLKNGLFYALGRVAIEIVKNPDLSSSVDTLVDTEYGTYVRDSNGQFNLLPIIYWADSGVFEKFNAQQ</sequence>
<accession>A0ABY8CBJ5</accession>
<dbReference type="RefSeq" id="WP_275595588.1">
    <property type="nucleotide sequence ID" value="NZ_CP102381.1"/>
</dbReference>
<name>A0ABY8CBJ5_9GAMM</name>
<dbReference type="PANTHER" id="PTHR38038">
    <property type="entry name" value="PENICILLIN-BINDING PROTEIN ACTIVATOR LPOA"/>
    <property type="match status" value="1"/>
</dbReference>
<dbReference type="PANTHER" id="PTHR38038:SF1">
    <property type="entry name" value="PENICILLIN-BINDING PROTEIN ACTIVATOR LPOA"/>
    <property type="match status" value="1"/>
</dbReference>
<reference evidence="2 3" key="1">
    <citation type="submission" date="2022-06" db="EMBL/GenBank/DDBJ databases">
        <title>Thiomicrohabdus sp. nov, an obligately chemolithoautotrophic, sulfur-oxidizing bacterium isolated from beach of Guanyin Mountain. Amoy.</title>
        <authorList>
            <person name="Zhu H."/>
        </authorList>
    </citation>
    <scope>NUCLEOTIDE SEQUENCE [LARGE SCALE GENOMIC DNA]</scope>
    <source>
        <strain evidence="2 3">XGS-01</strain>
    </source>
</reference>
<gene>
    <name evidence="2" type="ORF">NR989_03520</name>
</gene>
<protein>
    <submittedName>
        <fullName evidence="2">Penicillin-binding protein activator</fullName>
    </submittedName>
</protein>
<evidence type="ECO:0000313" key="2">
    <source>
        <dbReference type="EMBL" id="WEJ63335.1"/>
    </source>
</evidence>
<dbReference type="SUPFAM" id="SSF53822">
    <property type="entry name" value="Periplasmic binding protein-like I"/>
    <property type="match status" value="1"/>
</dbReference>
<evidence type="ECO:0000313" key="3">
    <source>
        <dbReference type="Proteomes" id="UP001222275"/>
    </source>
</evidence>
<keyword evidence="1" id="KW-0472">Membrane</keyword>